<dbReference type="AlphaFoldDB" id="A0AA44IGE4"/>
<accession>A0AA44IGE4</accession>
<evidence type="ECO:0000313" key="3">
    <source>
        <dbReference type="Proteomes" id="UP000573963"/>
    </source>
</evidence>
<organism evidence="2 3">
    <name type="scientific">Paraclostridium bifermentans</name>
    <name type="common">Clostridium bifermentans</name>
    <dbReference type="NCBI Taxonomy" id="1490"/>
    <lineage>
        <taxon>Bacteria</taxon>
        <taxon>Bacillati</taxon>
        <taxon>Bacillota</taxon>
        <taxon>Clostridia</taxon>
        <taxon>Peptostreptococcales</taxon>
        <taxon>Peptostreptococcaceae</taxon>
        <taxon>Paraclostridium</taxon>
    </lineage>
</organism>
<dbReference type="InterPro" id="IPR016181">
    <property type="entry name" value="Acyl_CoA_acyltransferase"/>
</dbReference>
<dbReference type="PANTHER" id="PTHR43415:SF3">
    <property type="entry name" value="GNAT-FAMILY ACETYLTRANSFERASE"/>
    <property type="match status" value="1"/>
</dbReference>
<dbReference type="SUPFAM" id="SSF55729">
    <property type="entry name" value="Acyl-CoA N-acyltransferases (Nat)"/>
    <property type="match status" value="1"/>
</dbReference>
<evidence type="ECO:0000313" key="2">
    <source>
        <dbReference type="EMBL" id="NME08664.1"/>
    </source>
</evidence>
<dbReference type="EMBL" id="JABAFD010000002">
    <property type="protein sequence ID" value="NME08664.1"/>
    <property type="molecule type" value="Genomic_DNA"/>
</dbReference>
<dbReference type="Gene3D" id="3.40.630.30">
    <property type="match status" value="1"/>
</dbReference>
<reference evidence="2 3" key="1">
    <citation type="submission" date="2020-04" db="EMBL/GenBank/DDBJ databases">
        <authorList>
            <person name="Hitch T.C.A."/>
            <person name="Wylensek D."/>
            <person name="Clavel T."/>
        </authorList>
    </citation>
    <scope>NUCLEOTIDE SEQUENCE [LARGE SCALE GENOMIC DNA]</scope>
    <source>
        <strain evidence="2 3">Med78_4-601-WT-2</strain>
    </source>
</reference>
<dbReference type="InterPro" id="IPR000182">
    <property type="entry name" value="GNAT_dom"/>
</dbReference>
<dbReference type="Pfam" id="PF13302">
    <property type="entry name" value="Acetyltransf_3"/>
    <property type="match status" value="1"/>
</dbReference>
<dbReference type="RefSeq" id="WP_025163062.1">
    <property type="nucleotide sequence ID" value="NZ_CABIWO010000001.1"/>
</dbReference>
<gene>
    <name evidence="2" type="ORF">HF875_03985</name>
</gene>
<feature type="domain" description="N-acetyltransferase" evidence="1">
    <location>
        <begin position="11"/>
        <end position="173"/>
    </location>
</feature>
<name>A0AA44IGE4_PARBF</name>
<evidence type="ECO:0000259" key="1">
    <source>
        <dbReference type="PROSITE" id="PS51186"/>
    </source>
</evidence>
<dbReference type="Proteomes" id="UP000573963">
    <property type="component" value="Unassembled WGS sequence"/>
</dbReference>
<proteinExistence type="predicted"/>
<dbReference type="PANTHER" id="PTHR43415">
    <property type="entry name" value="SPERMIDINE N(1)-ACETYLTRANSFERASE"/>
    <property type="match status" value="1"/>
</dbReference>
<dbReference type="GO" id="GO:0016747">
    <property type="term" value="F:acyltransferase activity, transferring groups other than amino-acyl groups"/>
    <property type="evidence" value="ECO:0007669"/>
    <property type="project" value="InterPro"/>
</dbReference>
<protein>
    <submittedName>
        <fullName evidence="2">GNAT family N-acetyltransferase</fullName>
    </submittedName>
</protein>
<comment type="caution">
    <text evidence="2">The sequence shown here is derived from an EMBL/GenBank/DDBJ whole genome shotgun (WGS) entry which is preliminary data.</text>
</comment>
<sequence>MYLKKLIGKKIYLSPIDKEDYVKYAEWVNDMDVAIGMTFASMLIDEESEKNALERLSKSQFNFAIILKETNEVIGNVGFPSLDYINRIGEVGIFIGDKDNWGNGYGKEALSLLLDFGFNLLNLNNIFLKVYSFNKQAIKCYSKIGFKEAGRLREAKIIGCNKYDEVYMDILANEFKSPYIISILENKLN</sequence>
<dbReference type="PROSITE" id="PS51186">
    <property type="entry name" value="GNAT"/>
    <property type="match status" value="1"/>
</dbReference>